<dbReference type="PANTHER" id="PTHR21139:SF42">
    <property type="entry name" value="TRIOSEPHOSPHATE ISOMERASE"/>
    <property type="match status" value="1"/>
</dbReference>
<dbReference type="PANTHER" id="PTHR21139">
    <property type="entry name" value="TRIOSEPHOSPHATE ISOMERASE"/>
    <property type="match status" value="1"/>
</dbReference>
<sequence>MRKPIIAGNWKMHKTRDEALQFVYSVNMKVPSKEYVESVVCAQSPVLRDLVKRQGDNLRIGAQNMHYLDSGAYTGEISAPLLEDVGVSYVIIGHSERRAYYNETDAAINKKLHQAFRYGITPILCVGESLETREAGETDAFVKKQVVADLKGLGSEQVKELVIAYEPIWAIGTGKTATAEMANDTIKAIRNVVRDLYDEETADTMRIQYGGSVKPANVDELLSMSDIDGALVGGASLDPDSFLVLVNAAVKK</sequence>
<dbReference type="CDD" id="cd00311">
    <property type="entry name" value="TIM"/>
    <property type="match status" value="1"/>
</dbReference>
<dbReference type="GO" id="GO:0006094">
    <property type="term" value="P:gluconeogenesis"/>
    <property type="evidence" value="ECO:0007669"/>
    <property type="project" value="UniProtKB-UniRule"/>
</dbReference>
<dbReference type="EC" id="5.3.1.1" evidence="3 9"/>
<dbReference type="HAMAP" id="MF_00147_B">
    <property type="entry name" value="TIM_B"/>
    <property type="match status" value="1"/>
</dbReference>
<dbReference type="GO" id="GO:0005829">
    <property type="term" value="C:cytosol"/>
    <property type="evidence" value="ECO:0007669"/>
    <property type="project" value="TreeGrafter"/>
</dbReference>
<organism evidence="11 12">
    <name type="scientific">Candidatus Xianfuyuplasma coldseepsis</name>
    <dbReference type="NCBI Taxonomy" id="2782163"/>
    <lineage>
        <taxon>Bacteria</taxon>
        <taxon>Bacillati</taxon>
        <taxon>Mycoplasmatota</taxon>
        <taxon>Mollicutes</taxon>
        <taxon>Candidatus Izemoplasmatales</taxon>
        <taxon>Candidatus Izemoplasmataceae</taxon>
        <taxon>Candidatus Xianfuyuplasma</taxon>
    </lineage>
</organism>
<dbReference type="Pfam" id="PF00121">
    <property type="entry name" value="TIM"/>
    <property type="match status" value="1"/>
</dbReference>
<gene>
    <name evidence="9" type="primary">tpiA</name>
    <name evidence="11" type="ORF">G4Z02_01210</name>
</gene>
<feature type="active site" description="Electrophile" evidence="9">
    <location>
        <position position="94"/>
    </location>
</feature>
<dbReference type="Proteomes" id="UP000514720">
    <property type="component" value="Chromosome"/>
</dbReference>
<dbReference type="UniPathway" id="UPA00138"/>
<dbReference type="KEGG" id="xcl:G4Z02_01210"/>
<evidence type="ECO:0000256" key="2">
    <source>
        <dbReference type="ARBA" id="ARBA00007422"/>
    </source>
</evidence>
<evidence type="ECO:0000256" key="9">
    <source>
        <dbReference type="HAMAP-Rule" id="MF_00147"/>
    </source>
</evidence>
<comment type="subcellular location">
    <subcellularLocation>
        <location evidence="9 10">Cytoplasm</location>
    </subcellularLocation>
</comment>
<dbReference type="RefSeq" id="WP_258878028.1">
    <property type="nucleotide sequence ID" value="NZ_CP048914.1"/>
</dbReference>
<dbReference type="FunFam" id="3.20.20.70:FF:000016">
    <property type="entry name" value="Triosephosphate isomerase"/>
    <property type="match status" value="1"/>
</dbReference>
<evidence type="ECO:0000256" key="5">
    <source>
        <dbReference type="ARBA" id="ARBA00022432"/>
    </source>
</evidence>
<feature type="binding site" evidence="9">
    <location>
        <begin position="233"/>
        <end position="234"/>
    </location>
    <ligand>
        <name>substrate</name>
    </ligand>
</feature>
<dbReference type="InterPro" id="IPR022896">
    <property type="entry name" value="TrioseP_Isoase_bac/euk"/>
</dbReference>
<keyword evidence="5 9" id="KW-0312">Gluconeogenesis</keyword>
<evidence type="ECO:0000313" key="11">
    <source>
        <dbReference type="EMBL" id="QMS84415.1"/>
    </source>
</evidence>
<reference evidence="11 12" key="1">
    <citation type="submission" date="2020-02" db="EMBL/GenBank/DDBJ databases">
        <authorList>
            <person name="Zheng R.K."/>
            <person name="Sun C.M."/>
        </authorList>
    </citation>
    <scope>NUCLEOTIDE SEQUENCE [LARGE SCALE GENOMIC DNA]</scope>
    <source>
        <strain evidence="12">zrk13</strain>
    </source>
</reference>
<comment type="pathway">
    <text evidence="1 9 10">Carbohydrate degradation; glycolysis; D-glyceraldehyde 3-phosphate from glycerone phosphate: step 1/1.</text>
</comment>
<name>A0A7L7KPE0_9MOLU</name>
<accession>A0A7L7KPE0</accession>
<dbReference type="GO" id="GO:0019563">
    <property type="term" value="P:glycerol catabolic process"/>
    <property type="evidence" value="ECO:0007669"/>
    <property type="project" value="TreeGrafter"/>
</dbReference>
<dbReference type="GO" id="GO:0004807">
    <property type="term" value="F:triose-phosphate isomerase activity"/>
    <property type="evidence" value="ECO:0007669"/>
    <property type="project" value="UniProtKB-UniRule"/>
</dbReference>
<dbReference type="PROSITE" id="PS51440">
    <property type="entry name" value="TIM_2"/>
    <property type="match status" value="1"/>
</dbReference>
<comment type="subunit">
    <text evidence="9 10">Homodimer.</text>
</comment>
<evidence type="ECO:0000256" key="1">
    <source>
        <dbReference type="ARBA" id="ARBA00004680"/>
    </source>
</evidence>
<dbReference type="InterPro" id="IPR035990">
    <property type="entry name" value="TIM_sf"/>
</dbReference>
<evidence type="ECO:0000256" key="8">
    <source>
        <dbReference type="ARBA" id="ARBA00023235"/>
    </source>
</evidence>
<proteinExistence type="inferred from homology"/>
<comment type="pathway">
    <text evidence="9 10">Carbohydrate biosynthesis; gluconeogenesis.</text>
</comment>
<dbReference type="SUPFAM" id="SSF51351">
    <property type="entry name" value="Triosephosphate isomerase (TIM)"/>
    <property type="match status" value="1"/>
</dbReference>
<protein>
    <recommendedName>
        <fullName evidence="4 9">Triosephosphate isomerase</fullName>
        <shortName evidence="9">TIM</shortName>
        <shortName evidence="9">TPI</shortName>
        <ecNumber evidence="3 9">5.3.1.1</ecNumber>
    </recommendedName>
    <alternativeName>
        <fullName evidence="9">Triose-phosphate isomerase</fullName>
    </alternativeName>
</protein>
<dbReference type="InterPro" id="IPR000652">
    <property type="entry name" value="Triosephosphate_isomerase"/>
</dbReference>
<feature type="binding site" evidence="9">
    <location>
        <position position="212"/>
    </location>
    <ligand>
        <name>substrate</name>
    </ligand>
</feature>
<dbReference type="GO" id="GO:0006096">
    <property type="term" value="P:glycolytic process"/>
    <property type="evidence" value="ECO:0007669"/>
    <property type="project" value="UniProtKB-UniRule"/>
</dbReference>
<evidence type="ECO:0000313" key="12">
    <source>
        <dbReference type="Proteomes" id="UP000514720"/>
    </source>
</evidence>
<dbReference type="GO" id="GO:0046166">
    <property type="term" value="P:glyceraldehyde-3-phosphate biosynthetic process"/>
    <property type="evidence" value="ECO:0007669"/>
    <property type="project" value="TreeGrafter"/>
</dbReference>
<feature type="active site" description="Proton acceptor" evidence="9">
    <location>
        <position position="166"/>
    </location>
</feature>
<dbReference type="InterPro" id="IPR020861">
    <property type="entry name" value="Triosephosphate_isomerase_AS"/>
</dbReference>
<comment type="similarity">
    <text evidence="2 9 10">Belongs to the triosephosphate isomerase family.</text>
</comment>
<dbReference type="InterPro" id="IPR013785">
    <property type="entry name" value="Aldolase_TIM"/>
</dbReference>
<keyword evidence="6 9" id="KW-0963">Cytoplasm</keyword>
<dbReference type="UniPathway" id="UPA00109">
    <property type="reaction ID" value="UER00189"/>
</dbReference>
<keyword evidence="8 9" id="KW-0413">Isomerase</keyword>
<keyword evidence="12" id="KW-1185">Reference proteome</keyword>
<evidence type="ECO:0000256" key="3">
    <source>
        <dbReference type="ARBA" id="ARBA00011940"/>
    </source>
</evidence>
<dbReference type="Gene3D" id="3.20.20.70">
    <property type="entry name" value="Aldolase class I"/>
    <property type="match status" value="1"/>
</dbReference>
<dbReference type="PROSITE" id="PS00171">
    <property type="entry name" value="TIM_1"/>
    <property type="match status" value="1"/>
</dbReference>
<feature type="binding site" evidence="9">
    <location>
        <position position="172"/>
    </location>
    <ligand>
        <name>substrate</name>
    </ligand>
</feature>
<comment type="catalytic activity">
    <reaction evidence="9 10">
        <text>D-glyceraldehyde 3-phosphate = dihydroxyacetone phosphate</text>
        <dbReference type="Rhea" id="RHEA:18585"/>
        <dbReference type="ChEBI" id="CHEBI:57642"/>
        <dbReference type="ChEBI" id="CHEBI:59776"/>
        <dbReference type="EC" id="5.3.1.1"/>
    </reaction>
</comment>
<dbReference type="AlphaFoldDB" id="A0A7L7KPE0"/>
<comment type="function">
    <text evidence="9">Involved in the gluconeogenesis. Catalyzes stereospecifically the conversion of dihydroxyacetone phosphate (DHAP) to D-glyceraldehyde-3-phosphate (G3P).</text>
</comment>
<keyword evidence="7 9" id="KW-0324">Glycolysis</keyword>
<feature type="binding site" evidence="9">
    <location>
        <begin position="9"/>
        <end position="11"/>
    </location>
    <ligand>
        <name>substrate</name>
    </ligand>
</feature>
<dbReference type="NCBIfam" id="TIGR00419">
    <property type="entry name" value="tim"/>
    <property type="match status" value="1"/>
</dbReference>
<evidence type="ECO:0000256" key="4">
    <source>
        <dbReference type="ARBA" id="ARBA00019397"/>
    </source>
</evidence>
<evidence type="ECO:0000256" key="6">
    <source>
        <dbReference type="ARBA" id="ARBA00022490"/>
    </source>
</evidence>
<evidence type="ECO:0000256" key="10">
    <source>
        <dbReference type="RuleBase" id="RU363013"/>
    </source>
</evidence>
<dbReference type="EMBL" id="CP048914">
    <property type="protein sequence ID" value="QMS84415.1"/>
    <property type="molecule type" value="Genomic_DNA"/>
</dbReference>
<evidence type="ECO:0000256" key="7">
    <source>
        <dbReference type="ARBA" id="ARBA00023152"/>
    </source>
</evidence>